<dbReference type="Gene3D" id="2.40.30.10">
    <property type="entry name" value="Translation factors"/>
    <property type="match status" value="2"/>
</dbReference>
<dbReference type="SUPFAM" id="SSF50447">
    <property type="entry name" value="Translation proteins"/>
    <property type="match status" value="1"/>
</dbReference>
<evidence type="ECO:0000256" key="2">
    <source>
        <dbReference type="ARBA" id="ARBA00022730"/>
    </source>
</evidence>
<gene>
    <name evidence="7" type="ORF">COT71_03310</name>
</gene>
<dbReference type="InterPro" id="IPR009000">
    <property type="entry name" value="Transl_B-barrel_sf"/>
</dbReference>
<evidence type="ECO:0000256" key="1">
    <source>
        <dbReference type="ARBA" id="ARBA00006540"/>
    </source>
</evidence>
<comment type="caution">
    <text evidence="7">The sequence shown here is derived from an EMBL/GenBank/DDBJ whole genome shotgun (WGS) entry which is preliminary data.</text>
</comment>
<name>A0A2M6WYU7_9BACT</name>
<dbReference type="GO" id="GO:0022625">
    <property type="term" value="C:cytosolic large ribosomal subunit"/>
    <property type="evidence" value="ECO:0007669"/>
    <property type="project" value="TreeGrafter"/>
</dbReference>
<protein>
    <recommendedName>
        <fullName evidence="6">50S ribosomal protein L3</fullName>
    </recommendedName>
</protein>
<dbReference type="GO" id="GO:0003735">
    <property type="term" value="F:structural constituent of ribosome"/>
    <property type="evidence" value="ECO:0007669"/>
    <property type="project" value="UniProtKB-UniRule"/>
</dbReference>
<evidence type="ECO:0000256" key="5">
    <source>
        <dbReference type="ARBA" id="ARBA00023274"/>
    </source>
</evidence>
<evidence type="ECO:0000256" key="4">
    <source>
        <dbReference type="ARBA" id="ARBA00022980"/>
    </source>
</evidence>
<keyword evidence="3" id="KW-0694">RNA-binding</keyword>
<comment type="similarity">
    <text evidence="1">Belongs to the universal ribosomal protein uL3 family.</text>
</comment>
<evidence type="ECO:0000256" key="3">
    <source>
        <dbReference type="ARBA" id="ARBA00022884"/>
    </source>
</evidence>
<dbReference type="InterPro" id="IPR019927">
    <property type="entry name" value="Ribosomal_uL3_bac/org-type"/>
</dbReference>
<dbReference type="GO" id="GO:0006412">
    <property type="term" value="P:translation"/>
    <property type="evidence" value="ECO:0007669"/>
    <property type="project" value="UniProtKB-UniRule"/>
</dbReference>
<dbReference type="InterPro" id="IPR000597">
    <property type="entry name" value="Ribosomal_uL3"/>
</dbReference>
<dbReference type="NCBIfam" id="TIGR03625">
    <property type="entry name" value="L3_bact"/>
    <property type="match status" value="1"/>
</dbReference>
<dbReference type="AlphaFoldDB" id="A0A2M6WYU7"/>
<keyword evidence="5" id="KW-0687">Ribonucleoprotein</keyword>
<reference evidence="8" key="1">
    <citation type="submission" date="2017-09" db="EMBL/GenBank/DDBJ databases">
        <title>Depth-based differentiation of microbial function through sediment-hosted aquifers and enrichment of novel symbionts in the deep terrestrial subsurface.</title>
        <authorList>
            <person name="Probst A.J."/>
            <person name="Ladd B."/>
            <person name="Jarett J.K."/>
            <person name="Geller-Mcgrath D.E."/>
            <person name="Sieber C.M.K."/>
            <person name="Emerson J.B."/>
            <person name="Anantharaman K."/>
            <person name="Thomas B.C."/>
            <person name="Malmstrom R."/>
            <person name="Stieglmeier M."/>
            <person name="Klingl A."/>
            <person name="Woyke T."/>
            <person name="Ryan C.M."/>
            <person name="Banfield J.F."/>
        </authorList>
    </citation>
    <scope>NUCLEOTIDE SEQUENCE [LARGE SCALE GENOMIC DNA]</scope>
</reference>
<keyword evidence="4 7" id="KW-0689">Ribosomal protein</keyword>
<dbReference type="FunFam" id="2.40.30.10:FF:000004">
    <property type="entry name" value="50S ribosomal protein L3"/>
    <property type="match status" value="1"/>
</dbReference>
<dbReference type="Proteomes" id="UP000230731">
    <property type="component" value="Unassembled WGS sequence"/>
</dbReference>
<accession>A0A2M6WYU7</accession>
<dbReference type="EMBL" id="PEZP01000039">
    <property type="protein sequence ID" value="PIT97944.1"/>
    <property type="molecule type" value="Genomic_DNA"/>
</dbReference>
<dbReference type="Pfam" id="PF00297">
    <property type="entry name" value="Ribosomal_L3"/>
    <property type="match status" value="1"/>
</dbReference>
<keyword evidence="2" id="KW-0699">rRNA-binding</keyword>
<organism evidence="7 8">
    <name type="scientific">Candidatus Andersenbacteria bacterium CG10_big_fil_rev_8_21_14_0_10_54_11</name>
    <dbReference type="NCBI Taxonomy" id="1974485"/>
    <lineage>
        <taxon>Bacteria</taxon>
        <taxon>Candidatus Anderseniibacteriota</taxon>
    </lineage>
</organism>
<evidence type="ECO:0000256" key="6">
    <source>
        <dbReference type="NCBIfam" id="TIGR03625"/>
    </source>
</evidence>
<dbReference type="GO" id="GO:0019843">
    <property type="term" value="F:rRNA binding"/>
    <property type="evidence" value="ECO:0007669"/>
    <property type="project" value="UniProtKB-KW"/>
</dbReference>
<dbReference type="PANTHER" id="PTHR11229">
    <property type="entry name" value="50S RIBOSOMAL PROTEIN L3"/>
    <property type="match status" value="1"/>
</dbReference>
<dbReference type="PANTHER" id="PTHR11229:SF16">
    <property type="entry name" value="LARGE RIBOSOMAL SUBUNIT PROTEIN UL3C"/>
    <property type="match status" value="1"/>
</dbReference>
<sequence>MKAILGRKIGMSRMFLEDGAAVPVTLICAEPNTVTLRRSEDRDGYAAVQLALPRKGAKAASGEKQTPRQLKSRFAARREFPVELAEDQESVSVETFSVGDVVTVVGTSKGKGFQGVVKRHGFAGGPASHGHRHVLRAPGSIGSRFPQHVRKGKRMAGRMGGERVTVKNLLVLWIDSKKNLLAVKGAVPGPANSIVAVLSSGAVQ</sequence>
<proteinExistence type="inferred from homology"/>
<evidence type="ECO:0000313" key="8">
    <source>
        <dbReference type="Proteomes" id="UP000230731"/>
    </source>
</evidence>
<evidence type="ECO:0000313" key="7">
    <source>
        <dbReference type="EMBL" id="PIT97944.1"/>
    </source>
</evidence>